<comment type="catalytic activity">
    <reaction evidence="2">
        <text>4-amino-2-methyl-5-(phosphooxymethyl)pyrimidine + ATP = 4-amino-2-methyl-5-(diphosphooxymethyl)pyrimidine + ADP</text>
        <dbReference type="Rhea" id="RHEA:19893"/>
        <dbReference type="ChEBI" id="CHEBI:30616"/>
        <dbReference type="ChEBI" id="CHEBI:57841"/>
        <dbReference type="ChEBI" id="CHEBI:58354"/>
        <dbReference type="ChEBI" id="CHEBI:456216"/>
        <dbReference type="EC" id="2.7.4.7"/>
    </reaction>
</comment>
<evidence type="ECO:0000256" key="5">
    <source>
        <dbReference type="ARBA" id="ARBA00022977"/>
    </source>
</evidence>
<dbReference type="InterPro" id="IPR016084">
    <property type="entry name" value="Haem_Oase-like_multi-hlx"/>
</dbReference>
<dbReference type="NCBIfam" id="NF011301">
    <property type="entry name" value="PRK14713.1"/>
    <property type="match status" value="1"/>
</dbReference>
<dbReference type="RefSeq" id="WP_188523023.1">
    <property type="nucleotide sequence ID" value="NZ_BMDG01000004.1"/>
</dbReference>
<comment type="pathway">
    <text evidence="4">Cofactor biosynthesis; thiamine diphosphate biosynthesis; 4-amino-2-methyl-5-diphosphomethylpyrimidine from 5-amino-1-(5-phospho-D-ribosyl)imidazole: step 3/3.</text>
</comment>
<dbReference type="Pfam" id="PF03070">
    <property type="entry name" value="TENA_THI-4"/>
    <property type="match status" value="1"/>
</dbReference>
<accession>A0ABQ2B3L7</accession>
<dbReference type="InterPro" id="IPR004305">
    <property type="entry name" value="Thiaminase-2/PQQC"/>
</dbReference>
<evidence type="ECO:0000256" key="3">
    <source>
        <dbReference type="ARBA" id="ARBA00003848"/>
    </source>
</evidence>
<protein>
    <recommendedName>
        <fullName evidence="10">Hydroxymethylpyrimidine kinase</fullName>
    </recommendedName>
</protein>
<dbReference type="Gene3D" id="3.40.1190.20">
    <property type="match status" value="1"/>
</dbReference>
<dbReference type="Proteomes" id="UP000632535">
    <property type="component" value="Unassembled WGS sequence"/>
</dbReference>
<dbReference type="SUPFAM" id="SSF53613">
    <property type="entry name" value="Ribokinase-like"/>
    <property type="match status" value="1"/>
</dbReference>
<feature type="domain" description="Thiaminase-2/PQQC" evidence="6">
    <location>
        <begin position="375"/>
        <end position="568"/>
    </location>
</feature>
<evidence type="ECO:0000259" key="6">
    <source>
        <dbReference type="Pfam" id="PF03070"/>
    </source>
</evidence>
<feature type="domain" description="Pyridoxamine kinase/Phosphomethylpyrimidine kinase" evidence="7">
    <location>
        <begin position="53"/>
        <end position="306"/>
    </location>
</feature>
<dbReference type="SUPFAM" id="SSF48613">
    <property type="entry name" value="Heme oxygenase-like"/>
    <property type="match status" value="1"/>
</dbReference>
<comment type="catalytic activity">
    <reaction evidence="1">
        <text>4-amino-5-hydroxymethyl-2-methylpyrimidine + ATP = 4-amino-2-methyl-5-(phosphooxymethyl)pyrimidine + ADP + H(+)</text>
        <dbReference type="Rhea" id="RHEA:23096"/>
        <dbReference type="ChEBI" id="CHEBI:15378"/>
        <dbReference type="ChEBI" id="CHEBI:16892"/>
        <dbReference type="ChEBI" id="CHEBI:30616"/>
        <dbReference type="ChEBI" id="CHEBI:58354"/>
        <dbReference type="ChEBI" id="CHEBI:456216"/>
        <dbReference type="EC" id="2.7.1.49"/>
    </reaction>
</comment>
<reference evidence="9" key="1">
    <citation type="journal article" date="2019" name="Int. J. Syst. Evol. Microbiol.">
        <title>The Global Catalogue of Microorganisms (GCM) 10K type strain sequencing project: providing services to taxonomists for standard genome sequencing and annotation.</title>
        <authorList>
            <consortium name="The Broad Institute Genomics Platform"/>
            <consortium name="The Broad Institute Genome Sequencing Center for Infectious Disease"/>
            <person name="Wu L."/>
            <person name="Ma J."/>
        </authorList>
    </citation>
    <scope>NUCLEOTIDE SEQUENCE [LARGE SCALE GENOMIC DNA]</scope>
    <source>
        <strain evidence="9">CCM 8653</strain>
    </source>
</reference>
<evidence type="ECO:0000313" key="8">
    <source>
        <dbReference type="EMBL" id="GGI07180.1"/>
    </source>
</evidence>
<evidence type="ECO:0000256" key="2">
    <source>
        <dbReference type="ARBA" id="ARBA00000565"/>
    </source>
</evidence>
<sequence length="577" mass="59411">MSAGTTSAVPAGAATTGAATTGAVATGPDGSARAVAGPAGRAVPRVLAVAGSDPSGGAGIQADLKAVAAADGYGMTAITALTVQNTRGVRDVHVPPASFLAAQLDAVTDDVALDAVKIGMLGAPEVAEVVGAWLDSLPRGATAERPAVVLDPVMVATSGHRLLNPGGERAVADLLRRADVVTPNLPELAVLLDEPVARDWAGALEQAARLARRHGVLVVAKGGHLDGEVAPDALVGPDGLLAQVDGPRVASSATHGTGCSLSSGLAVRYARSRDWVAALRETKQWLTRAIRAGEALEVGGGHGPVDHLADVRTVVAGSRAATLPGRLPGDVARRFAGHDGSPGTVPGTAAEDGAALVGRWWDEAAGLRAQIDALPFVRALADGTLPEHAFRYYLQQDALYLREYARALARAAELAPTRAEQAFWAGGAHGALVTELDLHTSWLGGEPGGEARGEPGGELPDVPASPTTRAYLDHLRAAGSDYATLVAAVLPCYWIYQDVGERLAAGNHDAHPYRAWLGTYADDEFAAATRQAVAVLERVAADATGEQRHRMAEAFARACRHEVAFFDQAHAWGPAPA</sequence>
<evidence type="ECO:0000259" key="7">
    <source>
        <dbReference type="Pfam" id="PF08543"/>
    </source>
</evidence>
<dbReference type="PANTHER" id="PTHR20858">
    <property type="entry name" value="PHOSPHOMETHYLPYRIMIDINE KINASE"/>
    <property type="match status" value="1"/>
</dbReference>
<gene>
    <name evidence="8" type="ORF">GCM10007368_14880</name>
</gene>
<proteinExistence type="predicted"/>
<dbReference type="CDD" id="cd19365">
    <property type="entry name" value="TenA_C-like"/>
    <property type="match status" value="1"/>
</dbReference>
<evidence type="ECO:0000256" key="4">
    <source>
        <dbReference type="ARBA" id="ARBA00004769"/>
    </source>
</evidence>
<dbReference type="InterPro" id="IPR029056">
    <property type="entry name" value="Ribokinase-like"/>
</dbReference>
<comment type="function">
    <text evidence="3">Catalyzes the phosphorylation of hydroxymethylpyrimidine phosphate (HMP-P) to HMP-PP, and of HMP to HMP-P.</text>
</comment>
<evidence type="ECO:0008006" key="10">
    <source>
        <dbReference type="Google" id="ProtNLM"/>
    </source>
</evidence>
<evidence type="ECO:0000256" key="1">
    <source>
        <dbReference type="ARBA" id="ARBA00000151"/>
    </source>
</evidence>
<dbReference type="InterPro" id="IPR004399">
    <property type="entry name" value="HMP/HMP-P_kinase_dom"/>
</dbReference>
<dbReference type="NCBIfam" id="TIGR00097">
    <property type="entry name" value="HMP-P_kinase"/>
    <property type="match status" value="1"/>
</dbReference>
<name>A0ABQ2B3L7_9MICO</name>
<evidence type="ECO:0000313" key="9">
    <source>
        <dbReference type="Proteomes" id="UP000632535"/>
    </source>
</evidence>
<keyword evidence="9" id="KW-1185">Reference proteome</keyword>
<dbReference type="CDD" id="cd01169">
    <property type="entry name" value="HMPP_kinase"/>
    <property type="match status" value="1"/>
</dbReference>
<dbReference type="Gene3D" id="1.20.910.10">
    <property type="entry name" value="Heme oxygenase-like"/>
    <property type="match status" value="1"/>
</dbReference>
<dbReference type="InterPro" id="IPR013749">
    <property type="entry name" value="PM/HMP-P_kinase-1"/>
</dbReference>
<dbReference type="Pfam" id="PF08543">
    <property type="entry name" value="Phos_pyr_kin"/>
    <property type="match status" value="1"/>
</dbReference>
<dbReference type="EMBL" id="BMDG01000004">
    <property type="protein sequence ID" value="GGI07180.1"/>
    <property type="molecule type" value="Genomic_DNA"/>
</dbReference>
<keyword evidence="5" id="KW-0784">Thiamine biosynthesis</keyword>
<comment type="caution">
    <text evidence="8">The sequence shown here is derived from an EMBL/GenBank/DDBJ whole genome shotgun (WGS) entry which is preliminary data.</text>
</comment>
<organism evidence="8 9">
    <name type="scientific">Isoptericola cucumis</name>
    <dbReference type="NCBI Taxonomy" id="1776856"/>
    <lineage>
        <taxon>Bacteria</taxon>
        <taxon>Bacillati</taxon>
        <taxon>Actinomycetota</taxon>
        <taxon>Actinomycetes</taxon>
        <taxon>Micrococcales</taxon>
        <taxon>Promicromonosporaceae</taxon>
        <taxon>Isoptericola</taxon>
    </lineage>
</organism>
<dbReference type="PANTHER" id="PTHR20858:SF17">
    <property type="entry name" value="HYDROXYMETHYLPYRIMIDINE_PHOSPHOMETHYLPYRIMIDINE KINASE THI20-RELATED"/>
    <property type="match status" value="1"/>
</dbReference>